<comment type="caution">
    <text evidence="1">The sequence shown here is derived from an EMBL/GenBank/DDBJ whole genome shotgun (WGS) entry which is preliminary data.</text>
</comment>
<protein>
    <submittedName>
        <fullName evidence="1">Uncharacterized protein</fullName>
    </submittedName>
</protein>
<dbReference type="Proteomes" id="UP000215223">
    <property type="component" value="Unassembled WGS sequence"/>
</dbReference>
<accession>A0A229RBJ4</accession>
<dbReference type="EMBL" id="NMQT01000200">
    <property type="protein sequence ID" value="OXM44017.1"/>
    <property type="molecule type" value="Genomic_DNA"/>
</dbReference>
<dbReference type="RefSeq" id="WP_093939278.1">
    <property type="nucleotide sequence ID" value="NZ_NMQT01000200.1"/>
</dbReference>
<name>A0A229RBJ4_9PSEU</name>
<reference evidence="1 2" key="1">
    <citation type="submission" date="2017-07" db="EMBL/GenBank/DDBJ databases">
        <title>Amycolatopsis thailandensis Genome sequencing and assembly.</title>
        <authorList>
            <person name="Kaur N."/>
            <person name="Mayilraj S."/>
        </authorList>
    </citation>
    <scope>NUCLEOTIDE SEQUENCE [LARGE SCALE GENOMIC DNA]</scope>
    <source>
        <strain evidence="1 2">JCM 16380</strain>
    </source>
</reference>
<evidence type="ECO:0000313" key="2">
    <source>
        <dbReference type="Proteomes" id="UP000215223"/>
    </source>
</evidence>
<gene>
    <name evidence="1" type="ORF">CFP71_41015</name>
</gene>
<keyword evidence="2" id="KW-1185">Reference proteome</keyword>
<organism evidence="1 2">
    <name type="scientific">Amycolatopsis thailandensis</name>
    <dbReference type="NCBI Taxonomy" id="589330"/>
    <lineage>
        <taxon>Bacteria</taxon>
        <taxon>Bacillati</taxon>
        <taxon>Actinomycetota</taxon>
        <taxon>Actinomycetes</taxon>
        <taxon>Pseudonocardiales</taxon>
        <taxon>Pseudonocardiaceae</taxon>
        <taxon>Amycolatopsis</taxon>
    </lineage>
</organism>
<sequence length="156" mass="16789">MLTATKTSSLGHEYILTRDDSELGTLSLRKGRVGARIDFGDAEYRVRRHRLSGVHELLAPDGTVLAATGRVGRSWALSVSGRDFEFRRTAEADREYTMLGRGGATAGTVSRNGSAVSCDLPGLTSESQIFVLVVVLLRRRRKRTAAAVRGGLLSGG</sequence>
<proteinExistence type="predicted"/>
<evidence type="ECO:0000313" key="1">
    <source>
        <dbReference type="EMBL" id="OXM44017.1"/>
    </source>
</evidence>
<dbReference type="AlphaFoldDB" id="A0A229RBJ4"/>
<dbReference type="OrthoDB" id="157538at2"/>